<reference evidence="1 2" key="1">
    <citation type="submission" date="2020-03" db="EMBL/GenBank/DDBJ databases">
        <title>Sphingomonas sp. nov., isolated from fish.</title>
        <authorList>
            <person name="Hyun D.-W."/>
            <person name="Bae J.-W."/>
        </authorList>
    </citation>
    <scope>NUCLEOTIDE SEQUENCE [LARGE SCALE GENOMIC DNA]</scope>
    <source>
        <strain evidence="1 2">HDW15B</strain>
    </source>
</reference>
<keyword evidence="2" id="KW-1185">Reference proteome</keyword>
<evidence type="ECO:0000313" key="2">
    <source>
        <dbReference type="Proteomes" id="UP000503222"/>
    </source>
</evidence>
<organism evidence="1 2">
    <name type="scientific">Sphingomonas piscis</name>
    <dbReference type="NCBI Taxonomy" id="2714943"/>
    <lineage>
        <taxon>Bacteria</taxon>
        <taxon>Pseudomonadati</taxon>
        <taxon>Pseudomonadota</taxon>
        <taxon>Alphaproteobacteria</taxon>
        <taxon>Sphingomonadales</taxon>
        <taxon>Sphingomonadaceae</taxon>
        <taxon>Sphingomonas</taxon>
    </lineage>
</organism>
<dbReference type="Pfam" id="PF05930">
    <property type="entry name" value="Phage_AlpA"/>
    <property type="match status" value="1"/>
</dbReference>
<dbReference type="EMBL" id="CP049869">
    <property type="protein sequence ID" value="QIK78643.1"/>
    <property type="molecule type" value="Genomic_DNA"/>
</dbReference>
<dbReference type="RefSeq" id="WP_166411036.1">
    <property type="nucleotide sequence ID" value="NZ_CP049869.1"/>
</dbReference>
<dbReference type="InterPro" id="IPR010260">
    <property type="entry name" value="AlpA"/>
</dbReference>
<proteinExistence type="predicted"/>
<dbReference type="Gene3D" id="1.10.238.160">
    <property type="match status" value="1"/>
</dbReference>
<name>A0A6G7YPH6_9SPHN</name>
<dbReference type="AlphaFoldDB" id="A0A6G7YPH6"/>
<dbReference type="KEGG" id="spii:G7077_06780"/>
<evidence type="ECO:0000313" key="1">
    <source>
        <dbReference type="EMBL" id="QIK78643.1"/>
    </source>
</evidence>
<sequence length="64" mass="7384">MQDEAFLTESRTTQLTTLSRATINRKVARGEFPAPIYISARRKAWRESAVRAWMEERAARSADQ</sequence>
<accession>A0A6G7YPH6</accession>
<gene>
    <name evidence="1" type="ORF">G7077_06780</name>
</gene>
<dbReference type="Proteomes" id="UP000503222">
    <property type="component" value="Chromosome"/>
</dbReference>
<protein>
    <submittedName>
        <fullName evidence="1">AlpA family phage regulatory protein</fullName>
    </submittedName>
</protein>